<accession>A0A7K1FMN1</accession>
<reference evidence="2 3" key="1">
    <citation type="submission" date="2019-11" db="EMBL/GenBank/DDBJ databases">
        <authorList>
            <person name="Jiang L.-Q."/>
        </authorList>
    </citation>
    <scope>NUCLEOTIDE SEQUENCE [LARGE SCALE GENOMIC DNA]</scope>
    <source>
        <strain evidence="2 3">YIM 132087</strain>
    </source>
</reference>
<feature type="transmembrane region" description="Helical" evidence="1">
    <location>
        <begin position="109"/>
        <end position="130"/>
    </location>
</feature>
<evidence type="ECO:0000313" key="2">
    <source>
        <dbReference type="EMBL" id="MTD15427.1"/>
    </source>
</evidence>
<name>A0A7K1FMN1_9ACTN</name>
<sequence>MFSFIAWSKMNEFVNPVHSGWACGDRPNVANARSGAVCVMAAAGGALTEAGVRLVVDGHPEVQEGRAVNVGLAVVGWLVLILGLWDACRQARGRRFRGRRARRDRSQNTFRDLLVPLGIVLAFNGGRLVLHEPVGMPQWAAALTSIVTVMAVVAITLLGHNLRVGTAD</sequence>
<proteinExistence type="predicted"/>
<evidence type="ECO:0000256" key="1">
    <source>
        <dbReference type="SAM" id="Phobius"/>
    </source>
</evidence>
<dbReference type="Proteomes" id="UP000460221">
    <property type="component" value="Unassembled WGS sequence"/>
</dbReference>
<dbReference type="RefSeq" id="WP_154769436.1">
    <property type="nucleotide sequence ID" value="NZ_WLYK01000006.1"/>
</dbReference>
<protein>
    <submittedName>
        <fullName evidence="2">Uncharacterized protein</fullName>
    </submittedName>
</protein>
<feature type="transmembrane region" description="Helical" evidence="1">
    <location>
        <begin position="136"/>
        <end position="158"/>
    </location>
</feature>
<keyword evidence="3" id="KW-1185">Reference proteome</keyword>
<keyword evidence="1" id="KW-0812">Transmembrane</keyword>
<keyword evidence="1" id="KW-0472">Membrane</keyword>
<evidence type="ECO:0000313" key="3">
    <source>
        <dbReference type="Proteomes" id="UP000460221"/>
    </source>
</evidence>
<gene>
    <name evidence="2" type="ORF">GIS00_15930</name>
</gene>
<comment type="caution">
    <text evidence="2">The sequence shown here is derived from an EMBL/GenBank/DDBJ whole genome shotgun (WGS) entry which is preliminary data.</text>
</comment>
<keyword evidence="1" id="KW-1133">Transmembrane helix</keyword>
<organism evidence="2 3">
    <name type="scientific">Nakamurella alba</name>
    <dbReference type="NCBI Taxonomy" id="2665158"/>
    <lineage>
        <taxon>Bacteria</taxon>
        <taxon>Bacillati</taxon>
        <taxon>Actinomycetota</taxon>
        <taxon>Actinomycetes</taxon>
        <taxon>Nakamurellales</taxon>
        <taxon>Nakamurellaceae</taxon>
        <taxon>Nakamurella</taxon>
    </lineage>
</organism>
<dbReference type="EMBL" id="WLYK01000006">
    <property type="protein sequence ID" value="MTD15427.1"/>
    <property type="molecule type" value="Genomic_DNA"/>
</dbReference>
<feature type="transmembrane region" description="Helical" evidence="1">
    <location>
        <begin position="67"/>
        <end position="88"/>
    </location>
</feature>
<dbReference type="AlphaFoldDB" id="A0A7K1FMN1"/>